<dbReference type="Gene3D" id="1.10.10.10">
    <property type="entry name" value="Winged helix-like DNA-binding domain superfamily/Winged helix DNA-binding domain"/>
    <property type="match status" value="1"/>
</dbReference>
<evidence type="ECO:0000313" key="2">
    <source>
        <dbReference type="EMBL" id="RAN96138.1"/>
    </source>
</evidence>
<sequence>MDNAAPQSPAGLSTSPSWLLNQTASHAARLLSEGFAAHDLRGYHYRLLASLAEDGPASQADLGRRCGIDRSDVVAAINDLAGRGLVVRAPDPADRRRNVISATDGGADEARRMGTTLDRVQADLLAPLSATEREQLTRLLTRLLRHHSGH</sequence>
<dbReference type="GO" id="GO:0006950">
    <property type="term" value="P:response to stress"/>
    <property type="evidence" value="ECO:0007669"/>
    <property type="project" value="TreeGrafter"/>
</dbReference>
<organism evidence="2 3">
    <name type="scientific">Micromonospora noduli</name>
    <dbReference type="NCBI Taxonomy" id="709876"/>
    <lineage>
        <taxon>Bacteria</taxon>
        <taxon>Bacillati</taxon>
        <taxon>Actinomycetota</taxon>
        <taxon>Actinomycetes</taxon>
        <taxon>Micromonosporales</taxon>
        <taxon>Micromonosporaceae</taxon>
        <taxon>Micromonospora</taxon>
    </lineage>
</organism>
<name>A0A328N3C0_9ACTN</name>
<dbReference type="AlphaFoldDB" id="A0A328N3C0"/>
<dbReference type="InterPro" id="IPR000835">
    <property type="entry name" value="HTH_MarR-typ"/>
</dbReference>
<proteinExistence type="predicted"/>
<dbReference type="PANTHER" id="PTHR33164:SF43">
    <property type="entry name" value="HTH-TYPE TRANSCRIPTIONAL REPRESSOR YETL"/>
    <property type="match status" value="1"/>
</dbReference>
<dbReference type="GO" id="GO:0003700">
    <property type="term" value="F:DNA-binding transcription factor activity"/>
    <property type="evidence" value="ECO:0007669"/>
    <property type="project" value="InterPro"/>
</dbReference>
<reference evidence="2 3" key="1">
    <citation type="submission" date="2018-03" db="EMBL/GenBank/DDBJ databases">
        <title>Defining the species Micromonospora saelicesensis and Micromonospora noduli under the framework of genomics.</title>
        <authorList>
            <person name="Riesco R."/>
            <person name="Trujillo M.E."/>
        </authorList>
    </citation>
    <scope>NUCLEOTIDE SEQUENCE [LARGE SCALE GENOMIC DNA]</scope>
    <source>
        <strain evidence="2 3">LAH08</strain>
    </source>
</reference>
<dbReference type="PRINTS" id="PR00598">
    <property type="entry name" value="HTHMARR"/>
</dbReference>
<dbReference type="PROSITE" id="PS50995">
    <property type="entry name" value="HTH_MARR_2"/>
    <property type="match status" value="1"/>
</dbReference>
<dbReference type="RefSeq" id="WP_112586984.1">
    <property type="nucleotide sequence ID" value="NZ_PYAA01000033.1"/>
</dbReference>
<dbReference type="InterPro" id="IPR036390">
    <property type="entry name" value="WH_DNA-bd_sf"/>
</dbReference>
<evidence type="ECO:0000313" key="3">
    <source>
        <dbReference type="Proteomes" id="UP000248966"/>
    </source>
</evidence>
<feature type="domain" description="HTH marR-type" evidence="1">
    <location>
        <begin position="1"/>
        <end position="145"/>
    </location>
</feature>
<accession>A0A328N3C0</accession>
<protein>
    <recommendedName>
        <fullName evidence="1">HTH marR-type domain-containing protein</fullName>
    </recommendedName>
</protein>
<dbReference type="Proteomes" id="UP000248966">
    <property type="component" value="Unassembled WGS sequence"/>
</dbReference>
<dbReference type="InterPro" id="IPR039422">
    <property type="entry name" value="MarR/SlyA-like"/>
</dbReference>
<dbReference type="Pfam" id="PF12802">
    <property type="entry name" value="MarR_2"/>
    <property type="match status" value="1"/>
</dbReference>
<dbReference type="PANTHER" id="PTHR33164">
    <property type="entry name" value="TRANSCRIPTIONAL REGULATOR, MARR FAMILY"/>
    <property type="match status" value="1"/>
</dbReference>
<dbReference type="InterPro" id="IPR036388">
    <property type="entry name" value="WH-like_DNA-bd_sf"/>
</dbReference>
<evidence type="ECO:0000259" key="1">
    <source>
        <dbReference type="PROSITE" id="PS50995"/>
    </source>
</evidence>
<dbReference type="EMBL" id="PYAA01000033">
    <property type="protein sequence ID" value="RAN96138.1"/>
    <property type="molecule type" value="Genomic_DNA"/>
</dbReference>
<dbReference type="SMART" id="SM00347">
    <property type="entry name" value="HTH_MARR"/>
    <property type="match status" value="1"/>
</dbReference>
<dbReference type="SUPFAM" id="SSF46785">
    <property type="entry name" value="Winged helix' DNA-binding domain"/>
    <property type="match status" value="1"/>
</dbReference>
<gene>
    <name evidence="2" type="ORF">LAH08_04880</name>
</gene>
<comment type="caution">
    <text evidence="2">The sequence shown here is derived from an EMBL/GenBank/DDBJ whole genome shotgun (WGS) entry which is preliminary data.</text>
</comment>